<protein>
    <recommendedName>
        <fullName evidence="3">Luciferase-like domain-containing protein</fullName>
    </recommendedName>
</protein>
<dbReference type="InterPro" id="IPR021986">
    <property type="entry name" value="Spherulin4"/>
</dbReference>
<dbReference type="RefSeq" id="WP_281893295.1">
    <property type="nucleotide sequence ID" value="NZ_BSDI01000006.1"/>
</dbReference>
<keyword evidence="2" id="KW-1185">Reference proteome</keyword>
<sequence>MTEPFLTGLIDLHHGDRPLADVLDEVELWANRRVDGLFLDQAPADAAGVGAVALAVRVARRLGFQQVVLNPGRPVDPRYRDLHAEICTFEGDWTRYQRWSGEGSQPGDGHLVYGVPPAQQPAAHRLLAARQAGLAYVTAAPSLRDQGVPQVVLAT</sequence>
<evidence type="ECO:0008006" key="3">
    <source>
        <dbReference type="Google" id="ProtNLM"/>
    </source>
</evidence>
<accession>A0ABQ5QPH9</accession>
<proteinExistence type="predicted"/>
<evidence type="ECO:0000313" key="1">
    <source>
        <dbReference type="EMBL" id="GLH96152.1"/>
    </source>
</evidence>
<organism evidence="1 2">
    <name type="scientific">Phytohabitans aurantiacus</name>
    <dbReference type="NCBI Taxonomy" id="3016789"/>
    <lineage>
        <taxon>Bacteria</taxon>
        <taxon>Bacillati</taxon>
        <taxon>Actinomycetota</taxon>
        <taxon>Actinomycetes</taxon>
        <taxon>Micromonosporales</taxon>
        <taxon>Micromonosporaceae</taxon>
    </lineage>
</organism>
<comment type="caution">
    <text evidence="1">The sequence shown here is derived from an EMBL/GenBank/DDBJ whole genome shotgun (WGS) entry which is preliminary data.</text>
</comment>
<dbReference type="EMBL" id="BSDI01000006">
    <property type="protein sequence ID" value="GLH96152.1"/>
    <property type="molecule type" value="Genomic_DNA"/>
</dbReference>
<reference evidence="1" key="1">
    <citation type="submission" date="2022-12" db="EMBL/GenBank/DDBJ databases">
        <title>New Phytohabitans aurantiacus sp. RD004123 nov., an actinomycete isolated from soil.</title>
        <authorList>
            <person name="Triningsih D.W."/>
            <person name="Harunari E."/>
            <person name="Igarashi Y."/>
        </authorList>
    </citation>
    <scope>NUCLEOTIDE SEQUENCE</scope>
    <source>
        <strain evidence="1">RD004123</strain>
    </source>
</reference>
<name>A0ABQ5QPH9_9ACTN</name>
<evidence type="ECO:0000313" key="2">
    <source>
        <dbReference type="Proteomes" id="UP001144280"/>
    </source>
</evidence>
<dbReference type="Proteomes" id="UP001144280">
    <property type="component" value="Unassembled WGS sequence"/>
</dbReference>
<gene>
    <name evidence="1" type="ORF">Pa4123_14250</name>
</gene>
<dbReference type="Pfam" id="PF12138">
    <property type="entry name" value="Spherulin4"/>
    <property type="match status" value="1"/>
</dbReference>